<dbReference type="Proteomes" id="UP000193498">
    <property type="component" value="Unassembled WGS sequence"/>
</dbReference>
<dbReference type="FunCoup" id="A0A1Y1Z8Z5">
    <property type="interactions" value="438"/>
</dbReference>
<reference evidence="2 3" key="1">
    <citation type="submission" date="2016-07" db="EMBL/GenBank/DDBJ databases">
        <title>Pervasive Adenine N6-methylation of Active Genes in Fungi.</title>
        <authorList>
            <consortium name="DOE Joint Genome Institute"/>
            <person name="Mondo S.J."/>
            <person name="Dannebaum R.O."/>
            <person name="Kuo R.C."/>
            <person name="Labutti K."/>
            <person name="Haridas S."/>
            <person name="Kuo A."/>
            <person name="Salamov A."/>
            <person name="Ahrendt S.R."/>
            <person name="Lipzen A."/>
            <person name="Sullivan W."/>
            <person name="Andreopoulos W.B."/>
            <person name="Clum A."/>
            <person name="Lindquist E."/>
            <person name="Daum C."/>
            <person name="Ramamoorthy G.K."/>
            <person name="Gryganskyi A."/>
            <person name="Culley D."/>
            <person name="Magnuson J.K."/>
            <person name="James T.Y."/>
            <person name="O'Malley M.A."/>
            <person name="Stajich J.E."/>
            <person name="Spatafora J.W."/>
            <person name="Visel A."/>
            <person name="Grigoriev I.V."/>
        </authorList>
    </citation>
    <scope>NUCLEOTIDE SEQUENCE [LARGE SCALE GENOMIC DNA]</scope>
    <source>
        <strain evidence="2 3">CBS 931.73</strain>
    </source>
</reference>
<evidence type="ECO:0000313" key="3">
    <source>
        <dbReference type="Proteomes" id="UP000193498"/>
    </source>
</evidence>
<dbReference type="EMBL" id="MCFE01000014">
    <property type="protein sequence ID" value="ORY06733.1"/>
    <property type="molecule type" value="Genomic_DNA"/>
</dbReference>
<dbReference type="STRING" id="1314790.A0A1Y1Z8Z5"/>
<dbReference type="AlphaFoldDB" id="A0A1Y1Z8Z5"/>
<evidence type="ECO:0000313" key="2">
    <source>
        <dbReference type="EMBL" id="ORY06733.1"/>
    </source>
</evidence>
<sequence>MKFCQTSHRFTHSWEQVSAGWWQKYPNENAPHVVSVDVINHEVDPKTGIIRTERLVACQQNVPTLIKKIFGADDVSYAREIVEVDPKAKTFTVFSRNLTGSDLLAMEETVIYTPDPTDSTKTLLTQEAQFTALTRFSSYVEDFCVKRFRDNAAVGREGFESVLNRLFAGKQAATL</sequence>
<dbReference type="GO" id="GO:0005758">
    <property type="term" value="C:mitochondrial intermembrane space"/>
    <property type="evidence" value="ECO:0007669"/>
    <property type="project" value="InterPro"/>
</dbReference>
<keyword evidence="3" id="KW-1185">Reference proteome</keyword>
<protein>
    <submittedName>
        <fullName evidence="2">MSF1-domain-containing protein</fullName>
    </submittedName>
</protein>
<dbReference type="InterPro" id="IPR006797">
    <property type="entry name" value="PRELI/MSF1_dom"/>
</dbReference>
<dbReference type="OrthoDB" id="407630at2759"/>
<proteinExistence type="predicted"/>
<dbReference type="PROSITE" id="PS50904">
    <property type="entry name" value="PRELI_MSF1"/>
    <property type="match status" value="1"/>
</dbReference>
<gene>
    <name evidence="2" type="ORF">K493DRAFT_310488</name>
</gene>
<evidence type="ECO:0000259" key="1">
    <source>
        <dbReference type="PROSITE" id="PS50904"/>
    </source>
</evidence>
<feature type="domain" description="PRELI/MSF1" evidence="1">
    <location>
        <begin position="1"/>
        <end position="171"/>
    </location>
</feature>
<dbReference type="InterPro" id="IPR037365">
    <property type="entry name" value="Slowmo/Ups"/>
</dbReference>
<dbReference type="Pfam" id="PF04707">
    <property type="entry name" value="PRELI"/>
    <property type="match status" value="1"/>
</dbReference>
<name>A0A1Y1Z8Z5_9FUNG</name>
<organism evidence="2 3">
    <name type="scientific">Basidiobolus meristosporus CBS 931.73</name>
    <dbReference type="NCBI Taxonomy" id="1314790"/>
    <lineage>
        <taxon>Eukaryota</taxon>
        <taxon>Fungi</taxon>
        <taxon>Fungi incertae sedis</taxon>
        <taxon>Zoopagomycota</taxon>
        <taxon>Entomophthoromycotina</taxon>
        <taxon>Basidiobolomycetes</taxon>
        <taxon>Basidiobolales</taxon>
        <taxon>Basidiobolaceae</taxon>
        <taxon>Basidiobolus</taxon>
    </lineage>
</organism>
<accession>A0A1Y1Z8Z5</accession>
<dbReference type="InParanoid" id="A0A1Y1Z8Z5"/>
<dbReference type="PANTHER" id="PTHR11158">
    <property type="entry name" value="MSF1/PX19 RELATED"/>
    <property type="match status" value="1"/>
</dbReference>
<comment type="caution">
    <text evidence="2">The sequence shown here is derived from an EMBL/GenBank/DDBJ whole genome shotgun (WGS) entry which is preliminary data.</text>
</comment>